<proteinExistence type="predicted"/>
<dbReference type="SMART" id="SM00530">
    <property type="entry name" value="HTH_XRE"/>
    <property type="match status" value="1"/>
</dbReference>
<dbReference type="PROSITE" id="PS50943">
    <property type="entry name" value="HTH_CROC1"/>
    <property type="match status" value="1"/>
</dbReference>
<protein>
    <submittedName>
        <fullName evidence="3">HTH-type transcriptional regulator Xre</fullName>
    </submittedName>
</protein>
<dbReference type="SUPFAM" id="SSF47413">
    <property type="entry name" value="lambda repressor-like DNA-binding domains"/>
    <property type="match status" value="1"/>
</dbReference>
<accession>A0A645F838</accession>
<gene>
    <name evidence="3" type="primary">xre_3</name>
    <name evidence="3" type="ORF">SDC9_155938</name>
</gene>
<comment type="caution">
    <text evidence="3">The sequence shown here is derived from an EMBL/GenBank/DDBJ whole genome shotgun (WGS) entry which is preliminary data.</text>
</comment>
<sequence length="123" mass="14084">MRIQKQLTQEELAQVLKIQRGTLANWEIGRTEPDLATISHLADYFNVSVDYLLGRSDDPGNFTGKYITPDDLDISDEDKAELKKYMEYAVAIDEAKAAKMTPEDVKYLIEFAKNIKKNELKKL</sequence>
<evidence type="ECO:0000256" key="1">
    <source>
        <dbReference type="ARBA" id="ARBA00023125"/>
    </source>
</evidence>
<dbReference type="Pfam" id="PF01381">
    <property type="entry name" value="HTH_3"/>
    <property type="match status" value="1"/>
</dbReference>
<evidence type="ECO:0000259" key="2">
    <source>
        <dbReference type="PROSITE" id="PS50943"/>
    </source>
</evidence>
<dbReference type="PANTHER" id="PTHR46558:SF11">
    <property type="entry name" value="HTH-TYPE TRANSCRIPTIONAL REGULATOR XRE"/>
    <property type="match status" value="1"/>
</dbReference>
<dbReference type="InterPro" id="IPR010982">
    <property type="entry name" value="Lambda_DNA-bd_dom_sf"/>
</dbReference>
<dbReference type="GO" id="GO:0003677">
    <property type="term" value="F:DNA binding"/>
    <property type="evidence" value="ECO:0007669"/>
    <property type="project" value="UniProtKB-KW"/>
</dbReference>
<name>A0A645F838_9ZZZZ</name>
<dbReference type="InterPro" id="IPR001387">
    <property type="entry name" value="Cro/C1-type_HTH"/>
</dbReference>
<dbReference type="AlphaFoldDB" id="A0A645F838"/>
<dbReference type="CDD" id="cd00093">
    <property type="entry name" value="HTH_XRE"/>
    <property type="match status" value="1"/>
</dbReference>
<dbReference type="PANTHER" id="PTHR46558">
    <property type="entry name" value="TRACRIPTIONAL REGULATORY PROTEIN-RELATED-RELATED"/>
    <property type="match status" value="1"/>
</dbReference>
<reference evidence="3" key="1">
    <citation type="submission" date="2019-08" db="EMBL/GenBank/DDBJ databases">
        <authorList>
            <person name="Kucharzyk K."/>
            <person name="Murdoch R.W."/>
            <person name="Higgins S."/>
            <person name="Loffler F."/>
        </authorList>
    </citation>
    <scope>NUCLEOTIDE SEQUENCE</scope>
</reference>
<evidence type="ECO:0000313" key="3">
    <source>
        <dbReference type="EMBL" id="MPN08653.1"/>
    </source>
</evidence>
<dbReference type="Gene3D" id="1.10.260.40">
    <property type="entry name" value="lambda repressor-like DNA-binding domains"/>
    <property type="match status" value="1"/>
</dbReference>
<organism evidence="3">
    <name type="scientific">bioreactor metagenome</name>
    <dbReference type="NCBI Taxonomy" id="1076179"/>
    <lineage>
        <taxon>unclassified sequences</taxon>
        <taxon>metagenomes</taxon>
        <taxon>ecological metagenomes</taxon>
    </lineage>
</organism>
<feature type="domain" description="HTH cro/C1-type" evidence="2">
    <location>
        <begin position="1"/>
        <end position="52"/>
    </location>
</feature>
<keyword evidence="1" id="KW-0238">DNA-binding</keyword>
<dbReference type="EMBL" id="VSSQ01054732">
    <property type="protein sequence ID" value="MPN08653.1"/>
    <property type="molecule type" value="Genomic_DNA"/>
</dbReference>